<dbReference type="Pfam" id="PF00196">
    <property type="entry name" value="GerE"/>
    <property type="match status" value="1"/>
</dbReference>
<evidence type="ECO:0000256" key="3">
    <source>
        <dbReference type="PROSITE-ProRule" id="PRU00169"/>
    </source>
</evidence>
<dbReference type="Pfam" id="PF00072">
    <property type="entry name" value="Response_reg"/>
    <property type="match status" value="1"/>
</dbReference>
<dbReference type="OrthoDB" id="9795108at2"/>
<evidence type="ECO:0000313" key="6">
    <source>
        <dbReference type="EMBL" id="AZQ44606.1"/>
    </source>
</evidence>
<dbReference type="EMBL" id="CP034549">
    <property type="protein sequence ID" value="AZQ44606.1"/>
    <property type="molecule type" value="Genomic_DNA"/>
</dbReference>
<organism evidence="6 7">
    <name type="scientific">Nonlabens ponticola</name>
    <dbReference type="NCBI Taxonomy" id="2496866"/>
    <lineage>
        <taxon>Bacteria</taxon>
        <taxon>Pseudomonadati</taxon>
        <taxon>Bacteroidota</taxon>
        <taxon>Flavobacteriia</taxon>
        <taxon>Flavobacteriales</taxon>
        <taxon>Flavobacteriaceae</taxon>
        <taxon>Nonlabens</taxon>
    </lineage>
</organism>
<dbReference type="InterPro" id="IPR039420">
    <property type="entry name" value="WalR-like"/>
</dbReference>
<dbReference type="Proteomes" id="UP000279600">
    <property type="component" value="Chromosome"/>
</dbReference>
<dbReference type="CDD" id="cd06170">
    <property type="entry name" value="LuxR_C_like"/>
    <property type="match status" value="1"/>
</dbReference>
<dbReference type="GO" id="GO:0000160">
    <property type="term" value="P:phosphorelay signal transduction system"/>
    <property type="evidence" value="ECO:0007669"/>
    <property type="project" value="InterPro"/>
</dbReference>
<dbReference type="SUPFAM" id="SSF46894">
    <property type="entry name" value="C-terminal effector domain of the bipartite response regulators"/>
    <property type="match status" value="1"/>
</dbReference>
<dbReference type="PANTHER" id="PTHR43214">
    <property type="entry name" value="TWO-COMPONENT RESPONSE REGULATOR"/>
    <property type="match status" value="1"/>
</dbReference>
<keyword evidence="1 3" id="KW-0597">Phosphoprotein</keyword>
<feature type="domain" description="Response regulatory" evidence="5">
    <location>
        <begin position="3"/>
        <end position="119"/>
    </location>
</feature>
<keyword evidence="2" id="KW-0238">DNA-binding</keyword>
<dbReference type="CDD" id="cd17535">
    <property type="entry name" value="REC_NarL-like"/>
    <property type="match status" value="1"/>
</dbReference>
<evidence type="ECO:0000256" key="1">
    <source>
        <dbReference type="ARBA" id="ARBA00022553"/>
    </source>
</evidence>
<feature type="domain" description="HTH luxR-type" evidence="4">
    <location>
        <begin position="138"/>
        <end position="203"/>
    </location>
</feature>
<dbReference type="PROSITE" id="PS50110">
    <property type="entry name" value="RESPONSE_REGULATORY"/>
    <property type="match status" value="1"/>
</dbReference>
<reference evidence="6 7" key="1">
    <citation type="submission" date="2018-12" db="EMBL/GenBank/DDBJ databases">
        <title>Complete genome of Nonlabens sp. MJ115.</title>
        <authorList>
            <person name="Choi H.S."/>
            <person name="Jung J."/>
        </authorList>
    </citation>
    <scope>NUCLEOTIDE SEQUENCE [LARGE SCALE GENOMIC DNA]</scope>
    <source>
        <strain evidence="6 7">MJ115</strain>
    </source>
</reference>
<dbReference type="GO" id="GO:0006355">
    <property type="term" value="P:regulation of DNA-templated transcription"/>
    <property type="evidence" value="ECO:0007669"/>
    <property type="project" value="InterPro"/>
</dbReference>
<dbReference type="PANTHER" id="PTHR43214:SF43">
    <property type="entry name" value="TWO-COMPONENT RESPONSE REGULATOR"/>
    <property type="match status" value="1"/>
</dbReference>
<accession>A0A3S9MZB7</accession>
<dbReference type="SUPFAM" id="SSF52172">
    <property type="entry name" value="CheY-like"/>
    <property type="match status" value="1"/>
</dbReference>
<dbReference type="GO" id="GO:0003677">
    <property type="term" value="F:DNA binding"/>
    <property type="evidence" value="ECO:0007669"/>
    <property type="project" value="UniProtKB-KW"/>
</dbReference>
<dbReference type="InterPro" id="IPR016032">
    <property type="entry name" value="Sig_transdc_resp-reg_C-effctor"/>
</dbReference>
<gene>
    <name evidence="6" type="ORF">EJ995_10250</name>
</gene>
<evidence type="ECO:0000259" key="4">
    <source>
        <dbReference type="PROSITE" id="PS50043"/>
    </source>
</evidence>
<name>A0A3S9MZB7_9FLAO</name>
<dbReference type="SMART" id="SM00448">
    <property type="entry name" value="REC"/>
    <property type="match status" value="1"/>
</dbReference>
<dbReference type="KEGG" id="noj:EJ995_10250"/>
<dbReference type="PRINTS" id="PR00038">
    <property type="entry name" value="HTHLUXR"/>
</dbReference>
<dbReference type="AlphaFoldDB" id="A0A3S9MZB7"/>
<sequence length="207" mass="23020">MIQLMIVEDHKSLIDGLELLIKNDPDIEVVATATDGTELLKILEHKKAHLILTDISMPKMNGIELCTQVKEKYPAVKVVAFTMFDDATAVKDMLQAGADGYLLKTRSLQEVLESVKKVMQGETVVDASIDPKLAESTTVIDDDILSRSEREILKLIAAGNNSTEIAAIRHTAVSTIHKHRKNMIMKLGLHGKGELLRYALQKHAHYR</sequence>
<dbReference type="InterPro" id="IPR058245">
    <property type="entry name" value="NreC/VraR/RcsB-like_REC"/>
</dbReference>
<evidence type="ECO:0000256" key="2">
    <source>
        <dbReference type="ARBA" id="ARBA00023125"/>
    </source>
</evidence>
<dbReference type="InterPro" id="IPR001789">
    <property type="entry name" value="Sig_transdc_resp-reg_receiver"/>
</dbReference>
<evidence type="ECO:0000259" key="5">
    <source>
        <dbReference type="PROSITE" id="PS50110"/>
    </source>
</evidence>
<dbReference type="InterPro" id="IPR000792">
    <property type="entry name" value="Tscrpt_reg_LuxR_C"/>
</dbReference>
<dbReference type="Gene3D" id="3.40.50.2300">
    <property type="match status" value="1"/>
</dbReference>
<protein>
    <submittedName>
        <fullName evidence="6">Response regulator transcription factor</fullName>
    </submittedName>
</protein>
<keyword evidence="7" id="KW-1185">Reference proteome</keyword>
<proteinExistence type="predicted"/>
<dbReference type="InterPro" id="IPR011006">
    <property type="entry name" value="CheY-like_superfamily"/>
</dbReference>
<dbReference type="RefSeq" id="WP_126448208.1">
    <property type="nucleotide sequence ID" value="NZ_CP034549.1"/>
</dbReference>
<dbReference type="PROSITE" id="PS50043">
    <property type="entry name" value="HTH_LUXR_2"/>
    <property type="match status" value="1"/>
</dbReference>
<evidence type="ECO:0000313" key="7">
    <source>
        <dbReference type="Proteomes" id="UP000279600"/>
    </source>
</evidence>
<feature type="modified residue" description="4-aspartylphosphate" evidence="3">
    <location>
        <position position="54"/>
    </location>
</feature>
<dbReference type="SMART" id="SM00421">
    <property type="entry name" value="HTH_LUXR"/>
    <property type="match status" value="1"/>
</dbReference>